<keyword evidence="2" id="KW-0004">4Fe-4S</keyword>
<evidence type="ECO:0000256" key="5">
    <source>
        <dbReference type="ARBA" id="ARBA00022729"/>
    </source>
</evidence>
<evidence type="ECO:0000256" key="2">
    <source>
        <dbReference type="ARBA" id="ARBA00022485"/>
    </source>
</evidence>
<dbReference type="AlphaFoldDB" id="A0A2G6MRS8"/>
<feature type="domain" description="4Fe-4S Mo/W bis-MGD-type" evidence="9">
    <location>
        <begin position="50"/>
        <end position="106"/>
    </location>
</feature>
<keyword evidence="3" id="KW-0500">Molybdenum</keyword>
<evidence type="ECO:0000259" key="9">
    <source>
        <dbReference type="PROSITE" id="PS51669"/>
    </source>
</evidence>
<dbReference type="PANTHER" id="PTHR43742:SF9">
    <property type="entry name" value="TETRATHIONATE REDUCTASE SUBUNIT A"/>
    <property type="match status" value="1"/>
</dbReference>
<evidence type="ECO:0000313" key="10">
    <source>
        <dbReference type="EMBL" id="PIE62803.1"/>
    </source>
</evidence>
<evidence type="ECO:0000256" key="7">
    <source>
        <dbReference type="ARBA" id="ARBA00023004"/>
    </source>
</evidence>
<keyword evidence="7" id="KW-0408">Iron</keyword>
<keyword evidence="8" id="KW-0411">Iron-sulfur</keyword>
<dbReference type="NCBIfam" id="NF041783">
    <property type="entry name" value="mnquin_red_QrcB"/>
    <property type="match status" value="1"/>
</dbReference>
<comment type="similarity">
    <text evidence="1">Belongs to the prokaryotic molybdopterin-containing oxidoreductase family.</text>
</comment>
<dbReference type="InterPro" id="IPR006657">
    <property type="entry name" value="MoPterin_dinucl-bd_dom"/>
</dbReference>
<proteinExistence type="inferred from homology"/>
<evidence type="ECO:0000313" key="11">
    <source>
        <dbReference type="Proteomes" id="UP000231203"/>
    </source>
</evidence>
<keyword evidence="6" id="KW-0560">Oxidoreductase</keyword>
<dbReference type="CDD" id="cd02775">
    <property type="entry name" value="MopB_CT"/>
    <property type="match status" value="1"/>
</dbReference>
<dbReference type="Gene3D" id="3.40.50.740">
    <property type="match status" value="1"/>
</dbReference>
<dbReference type="PANTHER" id="PTHR43742">
    <property type="entry name" value="TRIMETHYLAMINE-N-OXIDE REDUCTASE"/>
    <property type="match status" value="1"/>
</dbReference>
<protein>
    <submittedName>
        <fullName evidence="10">Molybdopterin oxidoreductase</fullName>
    </submittedName>
</protein>
<dbReference type="InterPro" id="IPR050612">
    <property type="entry name" value="Prok_Mopterin_Oxidored"/>
</dbReference>
<dbReference type="GO" id="GO:0043546">
    <property type="term" value="F:molybdopterin cofactor binding"/>
    <property type="evidence" value="ECO:0007669"/>
    <property type="project" value="InterPro"/>
</dbReference>
<keyword evidence="5" id="KW-0732">Signal</keyword>
<evidence type="ECO:0000256" key="8">
    <source>
        <dbReference type="ARBA" id="ARBA00023014"/>
    </source>
</evidence>
<dbReference type="Gene3D" id="3.30.2070.10">
    <property type="entry name" value="Formate dehydrogenase/DMSO reductase"/>
    <property type="match status" value="1"/>
</dbReference>
<dbReference type="SMART" id="SM00926">
    <property type="entry name" value="Molybdop_Fe4S4"/>
    <property type="match status" value="1"/>
</dbReference>
<dbReference type="PROSITE" id="PS51669">
    <property type="entry name" value="4FE4S_MOW_BIS_MGD"/>
    <property type="match status" value="1"/>
</dbReference>
<dbReference type="SUPFAM" id="SSF50692">
    <property type="entry name" value="ADC-like"/>
    <property type="match status" value="1"/>
</dbReference>
<dbReference type="EMBL" id="PDTI01000029">
    <property type="protein sequence ID" value="PIE62803.1"/>
    <property type="molecule type" value="Genomic_DNA"/>
</dbReference>
<dbReference type="Pfam" id="PF01568">
    <property type="entry name" value="Molydop_binding"/>
    <property type="match status" value="1"/>
</dbReference>
<organism evidence="10 11">
    <name type="scientific">Desulfobacter postgatei</name>
    <dbReference type="NCBI Taxonomy" id="2293"/>
    <lineage>
        <taxon>Bacteria</taxon>
        <taxon>Pseudomonadati</taxon>
        <taxon>Thermodesulfobacteriota</taxon>
        <taxon>Desulfobacteria</taxon>
        <taxon>Desulfobacterales</taxon>
        <taxon>Desulfobacteraceae</taxon>
        <taxon>Desulfobacter</taxon>
    </lineage>
</organism>
<dbReference type="Gene3D" id="2.40.40.20">
    <property type="match status" value="1"/>
</dbReference>
<name>A0A2G6MRS8_9BACT</name>
<comment type="caution">
    <text evidence="10">The sequence shown here is derived from an EMBL/GenBank/DDBJ whole genome shotgun (WGS) entry which is preliminary data.</text>
</comment>
<dbReference type="GO" id="GO:0016491">
    <property type="term" value="F:oxidoreductase activity"/>
    <property type="evidence" value="ECO:0007669"/>
    <property type="project" value="UniProtKB-KW"/>
</dbReference>
<reference evidence="10 11" key="1">
    <citation type="submission" date="2017-10" db="EMBL/GenBank/DDBJ databases">
        <title>Novel microbial diversity and functional potential in the marine mammal oral microbiome.</title>
        <authorList>
            <person name="Dudek N.K."/>
            <person name="Sun C.L."/>
            <person name="Burstein D."/>
            <person name="Kantor R.S."/>
            <person name="Aliaga Goltsman D.S."/>
            <person name="Bik E.M."/>
            <person name="Thomas B.C."/>
            <person name="Banfield J.F."/>
            <person name="Relman D.A."/>
        </authorList>
    </citation>
    <scope>NUCLEOTIDE SEQUENCE [LARGE SCALE GENOMIC DNA]</scope>
    <source>
        <strain evidence="10">DOLJORAL78_47_202</strain>
    </source>
</reference>
<dbReference type="InterPro" id="IPR006963">
    <property type="entry name" value="Mopterin_OxRdtase_4Fe-4S_dom"/>
</dbReference>
<dbReference type="Gene3D" id="2.20.25.90">
    <property type="entry name" value="ADC-like domains"/>
    <property type="match status" value="1"/>
</dbReference>
<sequence>MKVDRRSFLGLGLGAAAGIALSPVGVKLTDDSSIWTQNWPWTPVPEDGEITYDHSVCSLCPGACGISVRKINGRPVKIEGLDDYPVNNGGACLHGISGLQYLYDPARIKTPLKKNGNKFEPVSWDEAISLVGRKLGEIRESGRPESLGLITGADNGSMAQLFDRFMAAFGSPNIYTMPSLESNLALTAAALHGTDRSLGFDLDHSDFVLSFGAGIIEGWGSPVACIQANTLRCEHKTTLVQVDYRLSNTANAADKIIAVNPGTEADLALGLCAVLLAKNKIAKDALYGDVNKVAFTAMLKKSYTPEKVEAITGVRATDIEALAMAFIKAKAPVAVPGRGRGDLGQSLRQFAAVQALNVLAGRLNKEGGVFVMLPPGYLSFPENVVDAAAEQGAGKAKLAGSVNELVDKLETDNGLSALFIYNANPCYALNNPQRVKAAMDKIGFKVNFSSFMDETALRSDLILPASIYLERLEDVVSGAGLAKTVVGLCRPMVKPVFDTKHPGDALILLAQAMGGSIAQSFAWASYDACLENVTGGIWQTLSTDGYVVIDDKPPVGTPPTDFTFLASAPRADLPMGEGDYTLVPVDKMRLAGGSMISSPFAVKTVPDTVLSGNYSVVEINPASAGALKDGDIAVLRTAMGTAKVKIGFNEGILPGVIGMPRGLGHAFKNPYVAGKGSNVNDLIGPVIEPGSGLDAAFGMKATLSKA</sequence>
<dbReference type="InterPro" id="IPR009010">
    <property type="entry name" value="Asp_de-COase-like_dom_sf"/>
</dbReference>
<evidence type="ECO:0000256" key="3">
    <source>
        <dbReference type="ARBA" id="ARBA00022505"/>
    </source>
</evidence>
<dbReference type="Pfam" id="PF04879">
    <property type="entry name" value="Molybdop_Fe4S4"/>
    <property type="match status" value="1"/>
</dbReference>
<dbReference type="InterPro" id="IPR053557">
    <property type="entry name" value="Molybdopterin-Qrc_component"/>
</dbReference>
<dbReference type="InterPro" id="IPR006656">
    <property type="entry name" value="Mopterin_OxRdtase"/>
</dbReference>
<dbReference type="GO" id="GO:0046872">
    <property type="term" value="F:metal ion binding"/>
    <property type="evidence" value="ECO:0007669"/>
    <property type="project" value="UniProtKB-KW"/>
</dbReference>
<evidence type="ECO:0000256" key="4">
    <source>
        <dbReference type="ARBA" id="ARBA00022723"/>
    </source>
</evidence>
<gene>
    <name evidence="10" type="ORF">CSA25_03405</name>
</gene>
<dbReference type="Proteomes" id="UP000231203">
    <property type="component" value="Unassembled WGS sequence"/>
</dbReference>
<accession>A0A2G6MRS8</accession>
<keyword evidence="4" id="KW-0479">Metal-binding</keyword>
<dbReference type="SUPFAM" id="SSF53706">
    <property type="entry name" value="Formate dehydrogenase/DMSO reductase, domains 1-3"/>
    <property type="match status" value="1"/>
</dbReference>
<dbReference type="Pfam" id="PF00384">
    <property type="entry name" value="Molybdopterin"/>
    <property type="match status" value="1"/>
</dbReference>
<dbReference type="GO" id="GO:0051539">
    <property type="term" value="F:4 iron, 4 sulfur cluster binding"/>
    <property type="evidence" value="ECO:0007669"/>
    <property type="project" value="UniProtKB-KW"/>
</dbReference>
<dbReference type="Gene3D" id="3.40.228.10">
    <property type="entry name" value="Dimethylsulfoxide Reductase, domain 2"/>
    <property type="match status" value="1"/>
</dbReference>
<evidence type="ECO:0000256" key="1">
    <source>
        <dbReference type="ARBA" id="ARBA00010312"/>
    </source>
</evidence>
<evidence type="ECO:0000256" key="6">
    <source>
        <dbReference type="ARBA" id="ARBA00023002"/>
    </source>
</evidence>